<gene>
    <name evidence="1" type="ORF">D5S19_03925</name>
</gene>
<accession>A0A419I9R3</accession>
<dbReference type="Gene3D" id="3.40.50.150">
    <property type="entry name" value="Vaccinia Virus protein VP39"/>
    <property type="match status" value="1"/>
</dbReference>
<dbReference type="PANTHER" id="PTHR14911:SF13">
    <property type="entry name" value="TRNA (GUANINE(6)-N2)-METHYLTRANSFERASE THUMP3"/>
    <property type="match status" value="1"/>
</dbReference>
<dbReference type="AlphaFoldDB" id="A0A419I9R3"/>
<dbReference type="RefSeq" id="WP_120021965.1">
    <property type="nucleotide sequence ID" value="NZ_QZFV01000054.1"/>
</dbReference>
<reference evidence="1 2" key="1">
    <citation type="submission" date="2018-09" db="EMBL/GenBank/DDBJ databases">
        <title>YIM PH 21725 draft genome.</title>
        <authorList>
            <person name="Miao C."/>
        </authorList>
    </citation>
    <scope>NUCLEOTIDE SEQUENCE [LARGE SCALE GENOMIC DNA]</scope>
    <source>
        <strain evidence="2">YIM PH21725</strain>
    </source>
</reference>
<sequence length="335" mass="37083">MRYYVQFGAGFGSLVATALRADLEEVRTTFEDDSAMLFESSSPPDVVSGLSYVKNAFRVLGEVPRGELPAAIRKLTKVIRDRGLLRQVRGGGVFRTMTNIDGALVGVPPQVRTRLETAIVEQTRSKLNARGGTGDEYWVIGRRGLDLLVFCQRLTTVRHRAPARGSLRPDLCALLVKASEPRLDDVFLDPFAGSGALVSARIKLPCRRAIYSDLRLTEHRASLPPPLLKSRKAEIRQDDATVLDSVDDHSITSIVTDPPWGEHEDIGLPFEQFARKMLLSFDRVLHPSRGRLLMLVARRLVPVVARQWDSVGLTPRTTHEILLNGHPATVLVGGR</sequence>
<dbReference type="SUPFAM" id="SSF53335">
    <property type="entry name" value="S-adenosyl-L-methionine-dependent methyltransferases"/>
    <property type="match status" value="1"/>
</dbReference>
<evidence type="ECO:0000313" key="1">
    <source>
        <dbReference type="EMBL" id="RJQ89617.1"/>
    </source>
</evidence>
<dbReference type="PROSITE" id="PS00092">
    <property type="entry name" value="N6_MTASE"/>
    <property type="match status" value="1"/>
</dbReference>
<proteinExistence type="predicted"/>
<dbReference type="EMBL" id="QZFV01000054">
    <property type="protein sequence ID" value="RJQ89617.1"/>
    <property type="molecule type" value="Genomic_DNA"/>
</dbReference>
<evidence type="ECO:0000313" key="2">
    <source>
        <dbReference type="Proteomes" id="UP000285112"/>
    </source>
</evidence>
<dbReference type="OrthoDB" id="9777257at2"/>
<dbReference type="GO" id="GO:0003676">
    <property type="term" value="F:nucleic acid binding"/>
    <property type="evidence" value="ECO:0007669"/>
    <property type="project" value="InterPro"/>
</dbReference>
<name>A0A419I9R3_9PSEU</name>
<dbReference type="Proteomes" id="UP000285112">
    <property type="component" value="Unassembled WGS sequence"/>
</dbReference>
<dbReference type="PANTHER" id="PTHR14911">
    <property type="entry name" value="THUMP DOMAIN-CONTAINING"/>
    <property type="match status" value="1"/>
</dbReference>
<protein>
    <submittedName>
        <fullName evidence="1">Uncharacterized protein</fullName>
    </submittedName>
</protein>
<dbReference type="GO" id="GO:0030488">
    <property type="term" value="P:tRNA methylation"/>
    <property type="evidence" value="ECO:0007669"/>
    <property type="project" value="TreeGrafter"/>
</dbReference>
<keyword evidence="2" id="KW-1185">Reference proteome</keyword>
<dbReference type="InterPro" id="IPR029063">
    <property type="entry name" value="SAM-dependent_MTases_sf"/>
</dbReference>
<dbReference type="GO" id="GO:0016423">
    <property type="term" value="F:tRNA (guanine) methyltransferase activity"/>
    <property type="evidence" value="ECO:0007669"/>
    <property type="project" value="TreeGrafter"/>
</dbReference>
<dbReference type="InterPro" id="IPR002052">
    <property type="entry name" value="DNA_methylase_N6_adenine_CS"/>
</dbReference>
<organism evidence="1 2">
    <name type="scientific">Amycolatopsis panacis</name>
    <dbReference type="NCBI Taxonomy" id="2340917"/>
    <lineage>
        <taxon>Bacteria</taxon>
        <taxon>Bacillati</taxon>
        <taxon>Actinomycetota</taxon>
        <taxon>Actinomycetes</taxon>
        <taxon>Pseudonocardiales</taxon>
        <taxon>Pseudonocardiaceae</taxon>
        <taxon>Amycolatopsis</taxon>
    </lineage>
</organism>
<comment type="caution">
    <text evidence="1">The sequence shown here is derived from an EMBL/GenBank/DDBJ whole genome shotgun (WGS) entry which is preliminary data.</text>
</comment>